<dbReference type="SUPFAM" id="SSF52096">
    <property type="entry name" value="ClpP/crotonase"/>
    <property type="match status" value="1"/>
</dbReference>
<reference evidence="2 3" key="1">
    <citation type="submission" date="2017-07" db="EMBL/GenBank/DDBJ databases">
        <title>Leptospira spp. isolated from tropical soils.</title>
        <authorList>
            <person name="Thibeaux R."/>
            <person name="Iraola G."/>
            <person name="Ferres I."/>
            <person name="Bierque E."/>
            <person name="Girault D."/>
            <person name="Soupe-Gilbert M.-E."/>
            <person name="Picardeau M."/>
            <person name="Goarant C."/>
        </authorList>
    </citation>
    <scope>NUCLEOTIDE SEQUENCE [LARGE SCALE GENOMIC DNA]</scope>
    <source>
        <strain evidence="2 3">FH2-C-A2</strain>
    </source>
</reference>
<sequence length="264" mass="28991">MKSYSFIQTEKKGSVFSIVLNRPDARNAMNTQMILELSDALTVYEDDPGSLCAVLSANGMHFTFGLELEDVAKSVISQGRNFFPRDKINPWDIGGTERKRTKPLICAVHGFCLTLGIELMLASDISLAADKTVFAQMEVQRGILPFGGATVRFVRTAGWGNAMRYILTGDNFDANEAHRLGIVQEILPKKELLPRAFELAEKIAAQAPLAVEAVLSNAKKALEIGEAEAFDELVPRVTACLQSEDGQEGIRSLLEKRKANFKGK</sequence>
<accession>A0A2M9ZH94</accession>
<dbReference type="AlphaFoldDB" id="A0A2M9ZH94"/>
<protein>
    <submittedName>
        <fullName evidence="2">Enoyl-CoA hydratase</fullName>
        <ecNumber evidence="2">4.2.1.17</ecNumber>
    </submittedName>
</protein>
<evidence type="ECO:0000256" key="1">
    <source>
        <dbReference type="ARBA" id="ARBA00005254"/>
    </source>
</evidence>
<dbReference type="InterPro" id="IPR014748">
    <property type="entry name" value="Enoyl-CoA_hydra_C"/>
</dbReference>
<comment type="similarity">
    <text evidence="1">Belongs to the enoyl-CoA hydratase/isomerase family.</text>
</comment>
<dbReference type="Pfam" id="PF00378">
    <property type="entry name" value="ECH_1"/>
    <property type="match status" value="1"/>
</dbReference>
<dbReference type="InterPro" id="IPR029045">
    <property type="entry name" value="ClpP/crotonase-like_dom_sf"/>
</dbReference>
<name>A0A2M9ZH94_9LEPT</name>
<keyword evidence="2" id="KW-0456">Lyase</keyword>
<dbReference type="CDD" id="cd06558">
    <property type="entry name" value="crotonase-like"/>
    <property type="match status" value="1"/>
</dbReference>
<evidence type="ECO:0000313" key="3">
    <source>
        <dbReference type="Proteomes" id="UP000231912"/>
    </source>
</evidence>
<dbReference type="Gene3D" id="1.10.12.10">
    <property type="entry name" value="Lyase 2-enoyl-coa Hydratase, Chain A, domain 2"/>
    <property type="match status" value="1"/>
</dbReference>
<gene>
    <name evidence="2" type="ORF">CH371_07365</name>
</gene>
<evidence type="ECO:0000313" key="2">
    <source>
        <dbReference type="EMBL" id="PJZ67801.1"/>
    </source>
</evidence>
<organism evidence="2 3">
    <name type="scientific">Leptospira wolffii</name>
    <dbReference type="NCBI Taxonomy" id="409998"/>
    <lineage>
        <taxon>Bacteria</taxon>
        <taxon>Pseudomonadati</taxon>
        <taxon>Spirochaetota</taxon>
        <taxon>Spirochaetia</taxon>
        <taxon>Leptospirales</taxon>
        <taxon>Leptospiraceae</taxon>
        <taxon>Leptospira</taxon>
    </lineage>
</organism>
<dbReference type="Proteomes" id="UP000231912">
    <property type="component" value="Unassembled WGS sequence"/>
</dbReference>
<dbReference type="RefSeq" id="WP_100758215.1">
    <property type="nucleotide sequence ID" value="NZ_NPDT01000001.1"/>
</dbReference>
<dbReference type="NCBIfam" id="NF005126">
    <property type="entry name" value="PRK06563.1"/>
    <property type="match status" value="1"/>
</dbReference>
<dbReference type="GO" id="GO:0004300">
    <property type="term" value="F:enoyl-CoA hydratase activity"/>
    <property type="evidence" value="ECO:0007669"/>
    <property type="project" value="UniProtKB-EC"/>
</dbReference>
<dbReference type="PANTHER" id="PTHR43802:SF1">
    <property type="entry name" value="IP11341P-RELATED"/>
    <property type="match status" value="1"/>
</dbReference>
<comment type="caution">
    <text evidence="2">The sequence shown here is derived from an EMBL/GenBank/DDBJ whole genome shotgun (WGS) entry which is preliminary data.</text>
</comment>
<dbReference type="PANTHER" id="PTHR43802">
    <property type="entry name" value="ENOYL-COA HYDRATASE"/>
    <property type="match status" value="1"/>
</dbReference>
<dbReference type="InterPro" id="IPR001753">
    <property type="entry name" value="Enoyl-CoA_hydra/iso"/>
</dbReference>
<dbReference type="EC" id="4.2.1.17" evidence="2"/>
<dbReference type="EMBL" id="NPDT01000001">
    <property type="protein sequence ID" value="PJZ67801.1"/>
    <property type="molecule type" value="Genomic_DNA"/>
</dbReference>
<dbReference type="Gene3D" id="3.90.226.10">
    <property type="entry name" value="2-enoyl-CoA Hydratase, Chain A, domain 1"/>
    <property type="match status" value="1"/>
</dbReference>
<proteinExistence type="inferred from homology"/>